<keyword evidence="5" id="KW-0720">Serine protease</keyword>
<keyword evidence="10" id="KW-1185">Reference proteome</keyword>
<dbReference type="GO" id="GO:0006508">
    <property type="term" value="P:proteolysis"/>
    <property type="evidence" value="ECO:0007669"/>
    <property type="project" value="UniProtKB-KW"/>
</dbReference>
<dbReference type="Gene3D" id="2.130.10.120">
    <property type="entry name" value="Prolyl oligopeptidase, N-terminal domain"/>
    <property type="match status" value="1"/>
</dbReference>
<dbReference type="InterPro" id="IPR051167">
    <property type="entry name" value="Prolyl_oligopep/macrocyclase"/>
</dbReference>
<gene>
    <name evidence="9" type="ORF">GCM10011396_08700</name>
</gene>
<evidence type="ECO:0000313" key="10">
    <source>
        <dbReference type="Proteomes" id="UP000637423"/>
    </source>
</evidence>
<evidence type="ECO:0000256" key="1">
    <source>
        <dbReference type="ARBA" id="ARBA00001070"/>
    </source>
</evidence>
<dbReference type="InterPro" id="IPR023302">
    <property type="entry name" value="Pept_S9A_N"/>
</dbReference>
<dbReference type="EMBL" id="BMED01000001">
    <property type="protein sequence ID" value="GGC64028.1"/>
    <property type="molecule type" value="Genomic_DNA"/>
</dbReference>
<evidence type="ECO:0000256" key="2">
    <source>
        <dbReference type="ARBA" id="ARBA00011897"/>
    </source>
</evidence>
<feature type="domain" description="Peptidase S9 prolyl oligopeptidase catalytic" evidence="7">
    <location>
        <begin position="502"/>
        <end position="713"/>
    </location>
</feature>
<dbReference type="InterPro" id="IPR002470">
    <property type="entry name" value="Peptidase_S9A"/>
</dbReference>
<feature type="chain" id="PRO_5037893386" description="prolyl oligopeptidase" evidence="6">
    <location>
        <begin position="25"/>
        <end position="714"/>
    </location>
</feature>
<dbReference type="SUPFAM" id="SSF53474">
    <property type="entry name" value="alpha/beta-Hydrolases"/>
    <property type="match status" value="1"/>
</dbReference>
<keyword evidence="3" id="KW-0645">Protease</keyword>
<dbReference type="AlphaFoldDB" id="A0A916XDL3"/>
<comment type="catalytic activity">
    <reaction evidence="1">
        <text>Hydrolysis of Pro-|-Xaa &gt;&gt; Ala-|-Xaa in oligopeptides.</text>
        <dbReference type="EC" id="3.4.21.26"/>
    </reaction>
</comment>
<evidence type="ECO:0000256" key="3">
    <source>
        <dbReference type="ARBA" id="ARBA00022670"/>
    </source>
</evidence>
<evidence type="ECO:0000259" key="8">
    <source>
        <dbReference type="Pfam" id="PF02897"/>
    </source>
</evidence>
<feature type="domain" description="Peptidase S9A N-terminal" evidence="8">
    <location>
        <begin position="34"/>
        <end position="405"/>
    </location>
</feature>
<dbReference type="InterPro" id="IPR029058">
    <property type="entry name" value="AB_hydrolase_fold"/>
</dbReference>
<reference evidence="9" key="1">
    <citation type="journal article" date="2014" name="Int. J. Syst. Evol. Microbiol.">
        <title>Complete genome sequence of Corynebacterium casei LMG S-19264T (=DSM 44701T), isolated from a smear-ripened cheese.</title>
        <authorList>
            <consortium name="US DOE Joint Genome Institute (JGI-PGF)"/>
            <person name="Walter F."/>
            <person name="Albersmeier A."/>
            <person name="Kalinowski J."/>
            <person name="Ruckert C."/>
        </authorList>
    </citation>
    <scope>NUCLEOTIDE SEQUENCE</scope>
    <source>
        <strain evidence="9">CGMCC 1.10998</strain>
    </source>
</reference>
<evidence type="ECO:0000313" key="9">
    <source>
        <dbReference type="EMBL" id="GGC64028.1"/>
    </source>
</evidence>
<keyword evidence="4" id="KW-0378">Hydrolase</keyword>
<dbReference type="SUPFAM" id="SSF50993">
    <property type="entry name" value="Peptidase/esterase 'gauge' domain"/>
    <property type="match status" value="1"/>
</dbReference>
<protein>
    <recommendedName>
        <fullName evidence="2">prolyl oligopeptidase</fullName>
        <ecNumber evidence="2">3.4.21.26</ecNumber>
    </recommendedName>
</protein>
<dbReference type="Gene3D" id="3.40.50.1820">
    <property type="entry name" value="alpha/beta hydrolase"/>
    <property type="match status" value="1"/>
</dbReference>
<evidence type="ECO:0000256" key="5">
    <source>
        <dbReference type="ARBA" id="ARBA00022825"/>
    </source>
</evidence>
<evidence type="ECO:0000259" key="7">
    <source>
        <dbReference type="Pfam" id="PF00326"/>
    </source>
</evidence>
<dbReference type="Pfam" id="PF00326">
    <property type="entry name" value="Peptidase_S9"/>
    <property type="match status" value="1"/>
</dbReference>
<dbReference type="InterPro" id="IPR001375">
    <property type="entry name" value="Peptidase_S9_cat"/>
</dbReference>
<reference evidence="9" key="2">
    <citation type="submission" date="2020-09" db="EMBL/GenBank/DDBJ databases">
        <authorList>
            <person name="Sun Q."/>
            <person name="Zhou Y."/>
        </authorList>
    </citation>
    <scope>NUCLEOTIDE SEQUENCE</scope>
    <source>
        <strain evidence="9">CGMCC 1.10998</strain>
    </source>
</reference>
<comment type="caution">
    <text evidence="9">The sequence shown here is derived from an EMBL/GenBank/DDBJ whole genome shotgun (WGS) entry which is preliminary data.</text>
</comment>
<dbReference type="EC" id="3.4.21.26" evidence="2"/>
<dbReference type="RefSeq" id="WP_188564728.1">
    <property type="nucleotide sequence ID" value="NZ_BMED01000001.1"/>
</dbReference>
<dbReference type="GO" id="GO:0005829">
    <property type="term" value="C:cytosol"/>
    <property type="evidence" value="ECO:0007669"/>
    <property type="project" value="TreeGrafter"/>
</dbReference>
<dbReference type="PANTHER" id="PTHR42881:SF2">
    <property type="entry name" value="PROLYL ENDOPEPTIDASE"/>
    <property type="match status" value="1"/>
</dbReference>
<dbReference type="GO" id="GO:0004252">
    <property type="term" value="F:serine-type endopeptidase activity"/>
    <property type="evidence" value="ECO:0007669"/>
    <property type="project" value="UniProtKB-EC"/>
</dbReference>
<dbReference type="Pfam" id="PF02897">
    <property type="entry name" value="Peptidase_S9_N"/>
    <property type="match status" value="1"/>
</dbReference>
<dbReference type="Proteomes" id="UP000637423">
    <property type="component" value="Unassembled WGS sequence"/>
</dbReference>
<dbReference type="PANTHER" id="PTHR42881">
    <property type="entry name" value="PROLYL ENDOPEPTIDASE"/>
    <property type="match status" value="1"/>
</dbReference>
<feature type="signal peptide" evidence="6">
    <location>
        <begin position="1"/>
        <end position="24"/>
    </location>
</feature>
<dbReference type="GO" id="GO:0070012">
    <property type="term" value="F:oligopeptidase activity"/>
    <property type="evidence" value="ECO:0007669"/>
    <property type="project" value="TreeGrafter"/>
</dbReference>
<evidence type="ECO:0000256" key="6">
    <source>
        <dbReference type="SAM" id="SignalP"/>
    </source>
</evidence>
<sequence>MIARRNFMLSVLALSVSRSFAANAEKSTQASLLMAREAPVVDVLWGQKIVDPYRWMEQKPDTPEFVRYLKEQGVFARQALDQIPGRQAVQHALKRYNAQKTDVSVRQVTDKYVVYIRRDPGQQLFRVYAQPVGGGEPRLLLNTEAQGGKPHRVIGLAMSPDSRHLAYSIDEGGDENRELRVLSLDSGTDVLISRLNAMPGSWLPDSSGFFYTRLRENAVRGSVDYSLGTSCWLHRIGSDPAQDTAALRSSDGPALGYGEREMPQITSATDSGWVLGAMFSNGEWPAYGLVARIGDLLQGKPGWAAVFSKEDLAVAAVVHGDDIYVLAKGKSQRGEVFKVSAKAPQAANRVVVIPQGEHVMDGLSLAKDGLYVHELRGLVGALRRYSFQSGKLEDVALPAQGAVWDVNCCPSLEGAWFGMDGLTWAAVTLHAGADLKVVDTGLTPRLPYDTSAFVTTRLDVKARDGALVPVQILHKASTKLNGRNTVLIVGYGAYGIVLDPGFQPSKLAFLENGGVLVYAHVRGGGEKGEDWHIAGQKANKPNTWRDAIDVAEALIKMRWTSQGRIALWGTSAGGIMVGRAITERPELFSVAIGEVGLFNTLRFEVTSNGPGNDEEFGTVKKEDEFRGLSEMDAYHHIRHGVKYPATLLITGANDIRVEPWQVAKMAARMQKEAALGRPVLLRVDYDSGHYSSTQESGELKSADIFAFIFQYAKG</sequence>
<keyword evidence="6" id="KW-0732">Signal</keyword>
<proteinExistence type="predicted"/>
<evidence type="ECO:0000256" key="4">
    <source>
        <dbReference type="ARBA" id="ARBA00022801"/>
    </source>
</evidence>
<organism evidence="9 10">
    <name type="scientific">Undibacterium terreum</name>
    <dbReference type="NCBI Taxonomy" id="1224302"/>
    <lineage>
        <taxon>Bacteria</taxon>
        <taxon>Pseudomonadati</taxon>
        <taxon>Pseudomonadota</taxon>
        <taxon>Betaproteobacteria</taxon>
        <taxon>Burkholderiales</taxon>
        <taxon>Oxalobacteraceae</taxon>
        <taxon>Undibacterium</taxon>
    </lineage>
</organism>
<name>A0A916XDL3_9BURK</name>
<accession>A0A916XDL3</accession>
<dbReference type="PRINTS" id="PR00862">
    <property type="entry name" value="PROLIGOPTASE"/>
</dbReference>